<feature type="region of interest" description="Disordered" evidence="1">
    <location>
        <begin position="1"/>
        <end position="36"/>
    </location>
</feature>
<dbReference type="AlphaFoldDB" id="A0A369K7I3"/>
<accession>A0A369K7I3</accession>
<dbReference type="Proteomes" id="UP000076154">
    <property type="component" value="Unassembled WGS sequence"/>
</dbReference>
<organism evidence="2 3">
    <name type="scientific">Hypsizygus marmoreus</name>
    <name type="common">White beech mushroom</name>
    <name type="synonym">Agaricus marmoreus</name>
    <dbReference type="NCBI Taxonomy" id="39966"/>
    <lineage>
        <taxon>Eukaryota</taxon>
        <taxon>Fungi</taxon>
        <taxon>Dikarya</taxon>
        <taxon>Basidiomycota</taxon>
        <taxon>Agaricomycotina</taxon>
        <taxon>Agaricomycetes</taxon>
        <taxon>Agaricomycetidae</taxon>
        <taxon>Agaricales</taxon>
        <taxon>Tricholomatineae</taxon>
        <taxon>Lyophyllaceae</taxon>
        <taxon>Hypsizygus</taxon>
    </lineage>
</organism>
<protein>
    <submittedName>
        <fullName evidence="2">Uncharacterized protein</fullName>
    </submittedName>
</protein>
<keyword evidence="3" id="KW-1185">Reference proteome</keyword>
<evidence type="ECO:0000256" key="1">
    <source>
        <dbReference type="SAM" id="MobiDB-lite"/>
    </source>
</evidence>
<proteinExistence type="predicted"/>
<name>A0A369K7I3_HYPMA</name>
<dbReference type="OrthoDB" id="3205299at2759"/>
<comment type="caution">
    <text evidence="2">The sequence shown here is derived from an EMBL/GenBank/DDBJ whole genome shotgun (WGS) entry which is preliminary data.</text>
</comment>
<evidence type="ECO:0000313" key="3">
    <source>
        <dbReference type="Proteomes" id="UP000076154"/>
    </source>
</evidence>
<dbReference type="EMBL" id="LUEZ02000010">
    <property type="protein sequence ID" value="RDB28625.1"/>
    <property type="molecule type" value="Genomic_DNA"/>
</dbReference>
<gene>
    <name evidence="2" type="ORF">Hypma_015636</name>
</gene>
<sequence>MALQRSKSAPHAIPALLPPSLPRSSSFHTMPEAAKRAPIKHEPPVAEDPFSLAGFFPSSLGEEKWAWLREDIREQDGEWKTGDEDGTTVVCGLNGELEKLTRDAIKDEDKMGVLSLEGVSVFGRSEGEDVLLSPYWSGEAVDEDSLCLALRVRRGAGAAGSRAGTGFGTLFLDGGNTGWRKTPMDSAIDEYFPIWDISPEISGSQKGIGSHE</sequence>
<evidence type="ECO:0000313" key="2">
    <source>
        <dbReference type="EMBL" id="RDB28625.1"/>
    </source>
</evidence>
<reference evidence="2" key="1">
    <citation type="submission" date="2018-04" db="EMBL/GenBank/DDBJ databases">
        <title>Whole genome sequencing of Hypsizygus marmoreus.</title>
        <authorList>
            <person name="Choi I.-G."/>
            <person name="Min B."/>
            <person name="Kim J.-G."/>
            <person name="Kim S."/>
            <person name="Oh Y.-L."/>
            <person name="Kong W.-S."/>
            <person name="Park H."/>
            <person name="Jeong J."/>
            <person name="Song E.-S."/>
        </authorList>
    </citation>
    <scope>NUCLEOTIDE SEQUENCE [LARGE SCALE GENOMIC DNA]</scope>
    <source>
        <strain evidence="2">51987-8</strain>
    </source>
</reference>
<dbReference type="InParanoid" id="A0A369K7I3"/>